<keyword evidence="1" id="KW-1133">Transmembrane helix</keyword>
<protein>
    <submittedName>
        <fullName evidence="2">Uncharacterized protein</fullName>
    </submittedName>
</protein>
<evidence type="ECO:0000313" key="2">
    <source>
        <dbReference type="EMBL" id="KUJ18054.1"/>
    </source>
</evidence>
<keyword evidence="1" id="KW-0812">Transmembrane</keyword>
<dbReference type="Proteomes" id="UP000070700">
    <property type="component" value="Unassembled WGS sequence"/>
</dbReference>
<evidence type="ECO:0000256" key="1">
    <source>
        <dbReference type="SAM" id="Phobius"/>
    </source>
</evidence>
<gene>
    <name evidence="2" type="ORF">LY89DRAFT_36290</name>
</gene>
<dbReference type="InParanoid" id="A0A194XD20"/>
<reference evidence="2 3" key="1">
    <citation type="submission" date="2015-10" db="EMBL/GenBank/DDBJ databases">
        <title>Full genome of DAOMC 229536 Phialocephala scopiformis, a fungal endophyte of spruce producing the potent anti-insectan compound rugulosin.</title>
        <authorList>
            <consortium name="DOE Joint Genome Institute"/>
            <person name="Walker A.K."/>
            <person name="Frasz S.L."/>
            <person name="Seifert K.A."/>
            <person name="Miller J.D."/>
            <person name="Mondo S.J."/>
            <person name="Labutti K."/>
            <person name="Lipzen A."/>
            <person name="Dockter R."/>
            <person name="Kennedy M."/>
            <person name="Grigoriev I.V."/>
            <person name="Spatafora J.W."/>
        </authorList>
    </citation>
    <scope>NUCLEOTIDE SEQUENCE [LARGE SCALE GENOMIC DNA]</scope>
    <source>
        <strain evidence="2 3">CBS 120377</strain>
    </source>
</reference>
<dbReference type="GeneID" id="28816734"/>
<accession>A0A194XD20</accession>
<dbReference type="AlphaFoldDB" id="A0A194XD20"/>
<feature type="transmembrane region" description="Helical" evidence="1">
    <location>
        <begin position="65"/>
        <end position="83"/>
    </location>
</feature>
<dbReference type="EMBL" id="KQ947413">
    <property type="protein sequence ID" value="KUJ18054.1"/>
    <property type="molecule type" value="Genomic_DNA"/>
</dbReference>
<sequence length="84" mass="9911">MSRVNNFPAFSSIPSGVKRIIPSRSRRVPCPCEKSPGSMIREKREQSSRCLKISYFYIYIRRFRAIGYGTVMLLLFYVYAWTYL</sequence>
<keyword evidence="3" id="KW-1185">Reference proteome</keyword>
<name>A0A194XD20_MOLSC</name>
<keyword evidence="1" id="KW-0472">Membrane</keyword>
<dbReference type="RefSeq" id="XP_018072409.1">
    <property type="nucleotide sequence ID" value="XM_018207008.1"/>
</dbReference>
<evidence type="ECO:0000313" key="3">
    <source>
        <dbReference type="Proteomes" id="UP000070700"/>
    </source>
</evidence>
<dbReference type="KEGG" id="psco:LY89DRAFT_36290"/>
<proteinExistence type="predicted"/>
<organism evidence="2 3">
    <name type="scientific">Mollisia scopiformis</name>
    <name type="common">Conifer needle endophyte fungus</name>
    <name type="synonym">Phialocephala scopiformis</name>
    <dbReference type="NCBI Taxonomy" id="149040"/>
    <lineage>
        <taxon>Eukaryota</taxon>
        <taxon>Fungi</taxon>
        <taxon>Dikarya</taxon>
        <taxon>Ascomycota</taxon>
        <taxon>Pezizomycotina</taxon>
        <taxon>Leotiomycetes</taxon>
        <taxon>Helotiales</taxon>
        <taxon>Mollisiaceae</taxon>
        <taxon>Mollisia</taxon>
    </lineage>
</organism>